<evidence type="ECO:0000256" key="2">
    <source>
        <dbReference type="ARBA" id="ARBA00022525"/>
    </source>
</evidence>
<organism evidence="7 8">
    <name type="scientific">Rubroshorea leprosula</name>
    <dbReference type="NCBI Taxonomy" id="152421"/>
    <lineage>
        <taxon>Eukaryota</taxon>
        <taxon>Viridiplantae</taxon>
        <taxon>Streptophyta</taxon>
        <taxon>Embryophyta</taxon>
        <taxon>Tracheophyta</taxon>
        <taxon>Spermatophyta</taxon>
        <taxon>Magnoliopsida</taxon>
        <taxon>eudicotyledons</taxon>
        <taxon>Gunneridae</taxon>
        <taxon>Pentapetalae</taxon>
        <taxon>rosids</taxon>
        <taxon>malvids</taxon>
        <taxon>Malvales</taxon>
        <taxon>Dipterocarpaceae</taxon>
        <taxon>Rubroshorea</taxon>
    </lineage>
</organism>
<dbReference type="GO" id="GO:0005576">
    <property type="term" value="C:extracellular region"/>
    <property type="evidence" value="ECO:0007669"/>
    <property type="project" value="UniProtKB-SubCell"/>
</dbReference>
<dbReference type="AlphaFoldDB" id="A0AAV5LXS9"/>
<dbReference type="Proteomes" id="UP001054252">
    <property type="component" value="Unassembled WGS sequence"/>
</dbReference>
<proteinExistence type="inferred from homology"/>
<evidence type="ECO:0000259" key="6">
    <source>
        <dbReference type="PROSITE" id="PS51473"/>
    </source>
</evidence>
<sequence length="210" mass="23294">MMVKPTNPRTDIHYSFSSLPPQTRVDIEYEDDWSECIESCSIHNFDANLDNLLNQLAASGPNSGFYKTTAGEKSDKIYGLVQCRGDVSTANCASCTSKSIAVALQDFPESKTVKVWFTSCYLRVQLHEQACSCCSKLDADISGWSAGDSGNSYRMVQCARDIIRANCSKCLDAQLMIFKTIVGKYSVDGSFQPMKVHPIFLPSYGQRLHL</sequence>
<evidence type="ECO:0000256" key="5">
    <source>
        <dbReference type="ARBA" id="ARBA00038515"/>
    </source>
</evidence>
<dbReference type="Gene3D" id="3.30.430.20">
    <property type="entry name" value="Gnk2 domain, C-X8-C-X2-C motif"/>
    <property type="match status" value="1"/>
</dbReference>
<keyword evidence="4" id="KW-0677">Repeat</keyword>
<evidence type="ECO:0000313" key="7">
    <source>
        <dbReference type="EMBL" id="GKV42335.1"/>
    </source>
</evidence>
<dbReference type="InterPro" id="IPR038408">
    <property type="entry name" value="GNK2_sf"/>
</dbReference>
<evidence type="ECO:0000313" key="8">
    <source>
        <dbReference type="Proteomes" id="UP001054252"/>
    </source>
</evidence>
<name>A0AAV5LXS9_9ROSI</name>
<feature type="domain" description="Gnk2-homologous" evidence="6">
    <location>
        <begin position="26"/>
        <end position="129"/>
    </location>
</feature>
<dbReference type="PROSITE" id="PS51473">
    <property type="entry name" value="GNK2"/>
    <property type="match status" value="1"/>
</dbReference>
<comment type="caution">
    <text evidence="7">The sequence shown here is derived from an EMBL/GenBank/DDBJ whole genome shotgun (WGS) entry which is preliminary data.</text>
</comment>
<evidence type="ECO:0000256" key="1">
    <source>
        <dbReference type="ARBA" id="ARBA00004613"/>
    </source>
</evidence>
<accession>A0AAV5LXS9</accession>
<dbReference type="InterPro" id="IPR002902">
    <property type="entry name" value="GNK2"/>
</dbReference>
<dbReference type="CDD" id="cd23509">
    <property type="entry name" value="Gnk2-like"/>
    <property type="match status" value="1"/>
</dbReference>
<dbReference type="PANTHER" id="PTHR32411:SF51">
    <property type="entry name" value="GNK2-HOMOLOGOUS DOMAIN-CONTAINING PROTEIN"/>
    <property type="match status" value="1"/>
</dbReference>
<reference evidence="7 8" key="1">
    <citation type="journal article" date="2021" name="Commun. Biol.">
        <title>The genome of Shorea leprosula (Dipterocarpaceae) highlights the ecological relevance of drought in aseasonal tropical rainforests.</title>
        <authorList>
            <person name="Ng K.K.S."/>
            <person name="Kobayashi M.J."/>
            <person name="Fawcett J.A."/>
            <person name="Hatakeyama M."/>
            <person name="Paape T."/>
            <person name="Ng C.H."/>
            <person name="Ang C.C."/>
            <person name="Tnah L.H."/>
            <person name="Lee C.T."/>
            <person name="Nishiyama T."/>
            <person name="Sese J."/>
            <person name="O'Brien M.J."/>
            <person name="Copetti D."/>
            <person name="Mohd Noor M.I."/>
            <person name="Ong R.C."/>
            <person name="Putra M."/>
            <person name="Sireger I.Z."/>
            <person name="Indrioko S."/>
            <person name="Kosugi Y."/>
            <person name="Izuno A."/>
            <person name="Isagi Y."/>
            <person name="Lee S.L."/>
            <person name="Shimizu K.K."/>
        </authorList>
    </citation>
    <scope>NUCLEOTIDE SEQUENCE [LARGE SCALE GENOMIC DNA]</scope>
    <source>
        <strain evidence="7">214</strain>
    </source>
</reference>
<dbReference type="PANTHER" id="PTHR32411">
    <property type="entry name" value="CYSTEINE-RICH REPEAT SECRETORY PROTEIN 38-RELATED"/>
    <property type="match status" value="1"/>
</dbReference>
<comment type="subcellular location">
    <subcellularLocation>
        <location evidence="1">Secreted</location>
    </subcellularLocation>
</comment>
<keyword evidence="8" id="KW-1185">Reference proteome</keyword>
<dbReference type="Pfam" id="PF01657">
    <property type="entry name" value="Stress-antifung"/>
    <property type="match status" value="1"/>
</dbReference>
<dbReference type="InterPro" id="IPR050581">
    <property type="entry name" value="CRR_secretory_protein"/>
</dbReference>
<comment type="similarity">
    <text evidence="5">Belongs to the cysteine-rich repeat secretory protein family.</text>
</comment>
<gene>
    <name evidence="7" type="ORF">SLEP1_g49746</name>
</gene>
<protein>
    <recommendedName>
        <fullName evidence="6">Gnk2-homologous domain-containing protein</fullName>
    </recommendedName>
</protein>
<keyword evidence="3" id="KW-0732">Signal</keyword>
<evidence type="ECO:0000256" key="4">
    <source>
        <dbReference type="ARBA" id="ARBA00022737"/>
    </source>
</evidence>
<evidence type="ECO:0000256" key="3">
    <source>
        <dbReference type="ARBA" id="ARBA00022729"/>
    </source>
</evidence>
<keyword evidence="2" id="KW-0964">Secreted</keyword>
<dbReference type="EMBL" id="BPVZ01000157">
    <property type="protein sequence ID" value="GKV42335.1"/>
    <property type="molecule type" value="Genomic_DNA"/>
</dbReference>